<protein>
    <recommendedName>
        <fullName evidence="4">Hexosyltransferase</fullName>
        <ecNumber evidence="4">2.4.1.-</ecNumber>
    </recommendedName>
</protein>
<keyword evidence="1" id="KW-0328">Glycosyltransferase</keyword>
<reference evidence="5 6" key="1">
    <citation type="submission" date="2024-11" db="EMBL/GenBank/DDBJ databases">
        <title>A near-complete genome assembly of Cinchona calisaya.</title>
        <authorList>
            <person name="Lian D.C."/>
            <person name="Zhao X.W."/>
            <person name="Wei L."/>
        </authorList>
    </citation>
    <scope>NUCLEOTIDE SEQUENCE [LARGE SCALE GENOMIC DNA]</scope>
    <source>
        <tissue evidence="5">Nenye</tissue>
    </source>
</reference>
<dbReference type="InterPro" id="IPR002495">
    <property type="entry name" value="Glyco_trans_8"/>
</dbReference>
<dbReference type="CDD" id="cd02537">
    <property type="entry name" value="GT8_Glycogenin"/>
    <property type="match status" value="1"/>
</dbReference>
<evidence type="ECO:0000313" key="5">
    <source>
        <dbReference type="EMBL" id="KAL3516093.1"/>
    </source>
</evidence>
<dbReference type="Gene3D" id="3.90.550.10">
    <property type="entry name" value="Spore Coat Polysaccharide Biosynthesis Protein SpsA, Chain A"/>
    <property type="match status" value="1"/>
</dbReference>
<evidence type="ECO:0000313" key="6">
    <source>
        <dbReference type="Proteomes" id="UP001630127"/>
    </source>
</evidence>
<evidence type="ECO:0000256" key="2">
    <source>
        <dbReference type="ARBA" id="ARBA00022679"/>
    </source>
</evidence>
<dbReference type="PANTHER" id="PTHR11183">
    <property type="entry name" value="GLYCOGENIN SUBFAMILY MEMBER"/>
    <property type="match status" value="1"/>
</dbReference>
<organism evidence="5 6">
    <name type="scientific">Cinchona calisaya</name>
    <dbReference type="NCBI Taxonomy" id="153742"/>
    <lineage>
        <taxon>Eukaryota</taxon>
        <taxon>Viridiplantae</taxon>
        <taxon>Streptophyta</taxon>
        <taxon>Embryophyta</taxon>
        <taxon>Tracheophyta</taxon>
        <taxon>Spermatophyta</taxon>
        <taxon>Magnoliopsida</taxon>
        <taxon>eudicotyledons</taxon>
        <taxon>Gunneridae</taxon>
        <taxon>Pentapetalae</taxon>
        <taxon>asterids</taxon>
        <taxon>lamiids</taxon>
        <taxon>Gentianales</taxon>
        <taxon>Rubiaceae</taxon>
        <taxon>Cinchonoideae</taxon>
        <taxon>Cinchoneae</taxon>
        <taxon>Cinchona</taxon>
    </lineage>
</organism>
<comment type="caution">
    <text evidence="5">The sequence shown here is derived from an EMBL/GenBank/DDBJ whole genome shotgun (WGS) entry which is preliminary data.</text>
</comment>
<name>A0ABD2ZEC4_9GENT</name>
<sequence>MWFLPKPYENYAQTYADQFSDKRDIFEPIKHPKWYEIVAEDFEEKGLKIGTVNMEKTAKIEGLHQGLHVKEVKFQPVAKKIKWSDLFPVWINEKYPEQQKCPEIPLPRFEEFQDLNVVVANVPCPQEATKMGFMDVFRLQVNLIVANLLVTSSQSNQDVGKEVYAVFLGSCGPMDEIFRCEDLLLHDNNTWIYKPDFGRLKQKLQMPVGSCQLARPIWKTGQEFGLNKNASKNIVHHQPREAYVTVLHSSEDYLCGAIILGQSIINSKTKKDMILLADSSISFKSLKALRNAGWKIKKIERIKSPNAEKDAYNEYNYSKLRIWQLTEYDKVMFIDSDLLVLKNLDEFFLYPQLSAAENSRHLFNSGVMLIEPSKCKFETMMEKRLTIVSYNGGDQGFLNEIFRWWHRWPTKANFLKDFSNIDIGGPDHQYPKDTHAMHFLGVKPWMCYRDYDCNWDIEDYQRFASDSAHAKWWQVFDSMPKNLKRFCVFTHDMEERAIIFRRIAKDGNYSDGHWKIKVKDPRRKMHDIP</sequence>
<dbReference type="GO" id="GO:0016757">
    <property type="term" value="F:glycosyltransferase activity"/>
    <property type="evidence" value="ECO:0007669"/>
    <property type="project" value="UniProtKB-KW"/>
</dbReference>
<keyword evidence="2" id="KW-0808">Transferase</keyword>
<dbReference type="Pfam" id="PF01501">
    <property type="entry name" value="Glyco_transf_8"/>
    <property type="match status" value="1"/>
</dbReference>
<dbReference type="Proteomes" id="UP001630127">
    <property type="component" value="Unassembled WGS sequence"/>
</dbReference>
<dbReference type="SUPFAM" id="SSF53448">
    <property type="entry name" value="Nucleotide-diphospho-sugar transferases"/>
    <property type="match status" value="1"/>
</dbReference>
<comment type="similarity">
    <text evidence="4">Belongs to the glycosyltransferase 8 family.</text>
</comment>
<dbReference type="EC" id="2.4.1.-" evidence="4"/>
<proteinExistence type="inferred from homology"/>
<dbReference type="AlphaFoldDB" id="A0ABD2ZEC4"/>
<keyword evidence="6" id="KW-1185">Reference proteome</keyword>
<evidence type="ECO:0000256" key="1">
    <source>
        <dbReference type="ARBA" id="ARBA00022676"/>
    </source>
</evidence>
<dbReference type="InterPro" id="IPR050587">
    <property type="entry name" value="GNT1/Glycosyltrans_8"/>
</dbReference>
<accession>A0ABD2ZEC4</accession>
<gene>
    <name evidence="5" type="ORF">ACH5RR_022995</name>
</gene>
<evidence type="ECO:0000256" key="4">
    <source>
        <dbReference type="RuleBase" id="RU362027"/>
    </source>
</evidence>
<keyword evidence="3" id="KW-0464">Manganese</keyword>
<dbReference type="InterPro" id="IPR029044">
    <property type="entry name" value="Nucleotide-diphossugar_trans"/>
</dbReference>
<dbReference type="EMBL" id="JBJUIK010000010">
    <property type="protein sequence ID" value="KAL3516093.1"/>
    <property type="molecule type" value="Genomic_DNA"/>
</dbReference>
<evidence type="ECO:0000256" key="3">
    <source>
        <dbReference type="ARBA" id="ARBA00023211"/>
    </source>
</evidence>